<feature type="chain" id="PRO_5003519574" evidence="1">
    <location>
        <begin position="24"/>
        <end position="196"/>
    </location>
</feature>
<dbReference type="eggNOG" id="ENOG50336Y3">
    <property type="taxonomic scope" value="Bacteria"/>
</dbReference>
<dbReference type="EMBL" id="HE616893">
    <property type="protein sequence ID" value="CCE98585.1"/>
    <property type="molecule type" value="Genomic_DNA"/>
</dbReference>
<dbReference type="KEGG" id="sfh:SFHH103_04095"/>
<dbReference type="AlphaFoldDB" id="G9AC06"/>
<name>G9AC06_SINF1</name>
<feature type="signal peptide" evidence="1">
    <location>
        <begin position="1"/>
        <end position="23"/>
    </location>
</feature>
<dbReference type="PATRIC" id="fig|380.5.peg.4306"/>
<dbReference type="Proteomes" id="UP000007735">
    <property type="component" value="Plasmid pSfHH103c"/>
</dbReference>
<reference evidence="2 3" key="1">
    <citation type="journal article" date="2012" name="J. Bacteriol.">
        <title>Genome sequence of the soybean symbiont Sinorhizobium fredii HH103.</title>
        <authorList>
            <person name="Weidner S."/>
            <person name="Becker A."/>
            <person name="Bonilla I."/>
            <person name="Jaenicke S."/>
            <person name="Lloret J."/>
            <person name="Margaret I."/>
            <person name="Puhler A."/>
            <person name="Ruiz-Sainz J.E."/>
            <person name="Schneiker-Bekel S."/>
            <person name="Szczepanowski R."/>
            <person name="Vinardell J.M."/>
            <person name="Zehner S."/>
            <person name="Gottfert M."/>
        </authorList>
    </citation>
    <scope>NUCLEOTIDE SEQUENCE [LARGE SCALE GENOMIC DNA]</scope>
    <source>
        <strain evidence="2 3">HH103</strain>
        <plasmid evidence="3">pSfHH103c</plasmid>
    </source>
</reference>
<keyword evidence="1" id="KW-0732">Signal</keyword>
<sequence length="196" mass="21901">MKHLLYAAAGLAALAFAPTGANAQDASWGCQVLLCAASQSPSWQGVPYCIPPMKKLIAAMSRPGFDWPICREAKAGEPGREEYEECPAGTKVGYTESGNHDDWNRNREPNRCVKTVDRCENRAQFQSLYGDEEANRRAGIIISYSYNSNSSALVARNNSGCKVQISTPRPRRANDWYFDIPNDKGVKERFWFNLRT</sequence>
<organism evidence="2 3">
    <name type="scientific">Sinorhizobium fredii (strain HH103)</name>
    <dbReference type="NCBI Taxonomy" id="1117943"/>
    <lineage>
        <taxon>Bacteria</taxon>
        <taxon>Pseudomonadati</taxon>
        <taxon>Pseudomonadota</taxon>
        <taxon>Alphaproteobacteria</taxon>
        <taxon>Hyphomicrobiales</taxon>
        <taxon>Rhizobiaceae</taxon>
        <taxon>Sinorhizobium/Ensifer group</taxon>
        <taxon>Sinorhizobium</taxon>
    </lineage>
</organism>
<dbReference type="RefSeq" id="WP_014330889.1">
    <property type="nucleotide sequence ID" value="NC_016814.1"/>
</dbReference>
<evidence type="ECO:0000313" key="3">
    <source>
        <dbReference type="Proteomes" id="UP000007735"/>
    </source>
</evidence>
<keyword evidence="2" id="KW-0614">Plasmid</keyword>
<protein>
    <submittedName>
        <fullName evidence="2">Uncharacterized protein</fullName>
    </submittedName>
</protein>
<evidence type="ECO:0000256" key="1">
    <source>
        <dbReference type="SAM" id="SignalP"/>
    </source>
</evidence>
<evidence type="ECO:0000313" key="2">
    <source>
        <dbReference type="EMBL" id="CCE98585.1"/>
    </source>
</evidence>
<dbReference type="HOGENOM" id="CLU_134378_0_0_5"/>
<geneLocation type="plasmid" evidence="2 3">
    <name>pSfHH103c</name>
</geneLocation>
<accession>G9AC06</accession>
<gene>
    <name evidence="2" type="ordered locus">SFHH103_04095</name>
</gene>
<proteinExistence type="predicted"/>